<organism evidence="9 10">
    <name type="scientific">Cereibacter sphaeroides</name>
    <name type="common">Rhodobacter sphaeroides</name>
    <dbReference type="NCBI Taxonomy" id="1063"/>
    <lineage>
        <taxon>Bacteria</taxon>
        <taxon>Pseudomonadati</taxon>
        <taxon>Pseudomonadota</taxon>
        <taxon>Alphaproteobacteria</taxon>
        <taxon>Rhodobacterales</taxon>
        <taxon>Paracoccaceae</taxon>
        <taxon>Cereibacter</taxon>
    </lineage>
</organism>
<dbReference type="EMBL" id="QWGP01000008">
    <property type="protein sequence ID" value="RHZ95535.1"/>
    <property type="molecule type" value="Genomic_DNA"/>
</dbReference>
<dbReference type="RefSeq" id="WP_119000071.1">
    <property type="nucleotide sequence ID" value="NZ_QWGP01000008.1"/>
</dbReference>
<gene>
    <name evidence="9" type="ORF">D1114_10100</name>
</gene>
<evidence type="ECO:0000313" key="9">
    <source>
        <dbReference type="EMBL" id="RHZ95535.1"/>
    </source>
</evidence>
<keyword evidence="3" id="KW-0489">Methyltransferase</keyword>
<evidence type="ECO:0000256" key="6">
    <source>
        <dbReference type="SAM" id="MobiDB-lite"/>
    </source>
</evidence>
<dbReference type="InterPro" id="IPR002052">
    <property type="entry name" value="DNA_methylase_N6_adenine_CS"/>
</dbReference>
<evidence type="ECO:0000256" key="1">
    <source>
        <dbReference type="ARBA" id="ARBA00006594"/>
    </source>
</evidence>
<comment type="similarity">
    <text evidence="1">Belongs to the N(4)/N(6)-methyltransferase family.</text>
</comment>
<feature type="domain" description="DNA methylase N-4/N-6" evidence="7">
    <location>
        <begin position="23"/>
        <end position="354"/>
    </location>
</feature>
<dbReference type="Pfam" id="PF01555">
    <property type="entry name" value="N6_N4_Mtase"/>
    <property type="match status" value="1"/>
</dbReference>
<dbReference type="GO" id="GO:0009007">
    <property type="term" value="F:site-specific DNA-methyltransferase (adenine-specific) activity"/>
    <property type="evidence" value="ECO:0007669"/>
    <property type="project" value="UniProtKB-EC"/>
</dbReference>
<dbReference type="PANTHER" id="PTHR13370">
    <property type="entry name" value="RNA METHYLASE-RELATED"/>
    <property type="match status" value="1"/>
</dbReference>
<dbReference type="AlphaFoldDB" id="A0AAX1UMI4"/>
<comment type="caution">
    <text evidence="9">The sequence shown here is derived from an EMBL/GenBank/DDBJ whole genome shotgun (WGS) entry which is preliminary data.</text>
</comment>
<feature type="domain" description="NACHT-associated inactive Restriction Endonuclease 1 sensor" evidence="8">
    <location>
        <begin position="407"/>
        <end position="482"/>
    </location>
</feature>
<dbReference type="Proteomes" id="UP000266305">
    <property type="component" value="Unassembled WGS sequence"/>
</dbReference>
<dbReference type="GO" id="GO:0008170">
    <property type="term" value="F:N-methyltransferase activity"/>
    <property type="evidence" value="ECO:0007669"/>
    <property type="project" value="InterPro"/>
</dbReference>
<evidence type="ECO:0000256" key="4">
    <source>
        <dbReference type="ARBA" id="ARBA00022679"/>
    </source>
</evidence>
<accession>A0AAX1UMI4</accession>
<feature type="region of interest" description="Disordered" evidence="6">
    <location>
        <begin position="516"/>
        <end position="540"/>
    </location>
</feature>
<dbReference type="InterPro" id="IPR054557">
    <property type="entry name" value="NA-iREase1_dom"/>
</dbReference>
<evidence type="ECO:0000313" key="10">
    <source>
        <dbReference type="Proteomes" id="UP000266305"/>
    </source>
</evidence>
<dbReference type="SUPFAM" id="SSF53335">
    <property type="entry name" value="S-adenosyl-L-methionine-dependent methyltransferases"/>
    <property type="match status" value="1"/>
</dbReference>
<comment type="catalytic activity">
    <reaction evidence="5">
        <text>a 2'-deoxyadenosine in DNA + S-adenosyl-L-methionine = an N(6)-methyl-2'-deoxyadenosine in DNA + S-adenosyl-L-homocysteine + H(+)</text>
        <dbReference type="Rhea" id="RHEA:15197"/>
        <dbReference type="Rhea" id="RHEA-COMP:12418"/>
        <dbReference type="Rhea" id="RHEA-COMP:12419"/>
        <dbReference type="ChEBI" id="CHEBI:15378"/>
        <dbReference type="ChEBI" id="CHEBI:57856"/>
        <dbReference type="ChEBI" id="CHEBI:59789"/>
        <dbReference type="ChEBI" id="CHEBI:90615"/>
        <dbReference type="ChEBI" id="CHEBI:90616"/>
        <dbReference type="EC" id="2.1.1.72"/>
    </reaction>
</comment>
<dbReference type="InterPro" id="IPR001091">
    <property type="entry name" value="RM_Methyltransferase"/>
</dbReference>
<evidence type="ECO:0000256" key="5">
    <source>
        <dbReference type="ARBA" id="ARBA00047942"/>
    </source>
</evidence>
<evidence type="ECO:0000259" key="8">
    <source>
        <dbReference type="Pfam" id="PF22722"/>
    </source>
</evidence>
<dbReference type="GO" id="GO:0032259">
    <property type="term" value="P:methylation"/>
    <property type="evidence" value="ECO:0007669"/>
    <property type="project" value="UniProtKB-KW"/>
</dbReference>
<protein>
    <recommendedName>
        <fullName evidence="2">site-specific DNA-methyltransferase (adenine-specific)</fullName>
        <ecNumber evidence="2">2.1.1.72</ecNumber>
    </recommendedName>
</protein>
<evidence type="ECO:0000256" key="3">
    <source>
        <dbReference type="ARBA" id="ARBA00022603"/>
    </source>
</evidence>
<dbReference type="Pfam" id="PF22722">
    <property type="entry name" value="NA-iREase1"/>
    <property type="match status" value="1"/>
</dbReference>
<dbReference type="Gene3D" id="3.40.50.150">
    <property type="entry name" value="Vaccinia Virus protein VP39"/>
    <property type="match status" value="1"/>
</dbReference>
<evidence type="ECO:0000256" key="2">
    <source>
        <dbReference type="ARBA" id="ARBA00011900"/>
    </source>
</evidence>
<proteinExistence type="inferred from homology"/>
<dbReference type="PRINTS" id="PR00508">
    <property type="entry name" value="S21N4MTFRASE"/>
</dbReference>
<sequence>MVNKLFFGDNLHVTREQIADESVDLVYLDPPFNSDARYNVFFQSPSDRAASAQAEAFRDTWTWDEEAEWAFGEVARIGGSLATFVNALHVALGRSDLMAYLVMMAVRMNELHRILKPTGSLYLHCDPTASHYLKLMLDGIFGPDKFRNEIIWRRTNAHNVKSKAYPRVHDTILFCTKSNRYTWHKTYAGYSAEQLSRYKRDETGRLYTGQDLTMMGGSADRKVEWRGAKPPGNRAWGASIDQLEQWWADGLILTRKDGTPRLDGRKVYLDEKPGKQTDSLWTDIQRVGNTASERLGYPTQKPLALLERIIHASSRPGDVLLDPFCGCGTTVHAAQSLGRQWIGIDVAYHAVEVISERLERHFGLKPGAGYELGGKPNDLTSATRLAERDKFQFQWWANYLVGVQQMREVKRGADQGIDGEIYFMAGPGRGFGRILTSVKGGRNVGVSDLRDFRGVLEREGAEGGLFICLRRPTRDMRQNAASAGFFSLGSSQYPRLQIVSIEEWYEDGVRPILPTSDHLARRTQLAPAPADAKRKKPDPRQMEMKLPFAGGLNGNEKVYLNPRAAFGEGAAVG</sequence>
<dbReference type="GO" id="GO:0003677">
    <property type="term" value="F:DNA binding"/>
    <property type="evidence" value="ECO:0007669"/>
    <property type="project" value="InterPro"/>
</dbReference>
<dbReference type="PANTHER" id="PTHR13370:SF3">
    <property type="entry name" value="TRNA (GUANINE(10)-N2)-METHYLTRANSFERASE HOMOLOG"/>
    <property type="match status" value="1"/>
</dbReference>
<dbReference type="InterPro" id="IPR029063">
    <property type="entry name" value="SAM-dependent_MTases_sf"/>
</dbReference>
<evidence type="ECO:0000259" key="7">
    <source>
        <dbReference type="Pfam" id="PF01555"/>
    </source>
</evidence>
<dbReference type="EC" id="2.1.1.72" evidence="2"/>
<reference evidence="9 10" key="1">
    <citation type="submission" date="2018-08" db="EMBL/GenBank/DDBJ databases">
        <title>Draft genome sequence of Rhodobacter sphaeroides FY.</title>
        <authorList>
            <person name="Rayyan A."/>
            <person name="Meyer T.E."/>
            <person name="Kyndt J.A."/>
        </authorList>
    </citation>
    <scope>NUCLEOTIDE SEQUENCE [LARGE SCALE GENOMIC DNA]</scope>
    <source>
        <strain evidence="9 10">FY</strain>
    </source>
</reference>
<name>A0AAX1UMI4_CERSP</name>
<dbReference type="InterPro" id="IPR002941">
    <property type="entry name" value="DNA_methylase_N4/N6"/>
</dbReference>
<dbReference type="GO" id="GO:0005737">
    <property type="term" value="C:cytoplasm"/>
    <property type="evidence" value="ECO:0007669"/>
    <property type="project" value="TreeGrafter"/>
</dbReference>
<keyword evidence="4" id="KW-0808">Transferase</keyword>
<dbReference type="PROSITE" id="PS00092">
    <property type="entry name" value="N6_MTASE"/>
    <property type="match status" value="1"/>
</dbReference>